<sequence>MTTELHPSGSPYTSYAAIGDSFTEGLNDPGADGHFRGWADRVAERLAALRPDFRYANLAVRGRLLDQIVEQQVPAAIELKPDLVSLCAGGNDLLRPGADPDRMAKTLARAVRDLRGAGADVVLFTGVDPRDTPLMRQVRGRCAVFYLHVRSIADLYGCHLVDQWSMQALRDWRAWSEDRLHMNAEGHRFVAAKVCEVLGVPSQDDWRHIWPPREQVDRRAKLREDRLWVREHLLPWVGRRLRGTSSGDTVTPKRPDLEPYA</sequence>
<dbReference type="PANTHER" id="PTHR43784">
    <property type="entry name" value="GDSL-LIKE LIPASE/ACYLHYDROLASE, PUTATIVE (AFU_ORTHOLOGUE AFUA_2G00820)-RELATED"/>
    <property type="match status" value="1"/>
</dbReference>
<dbReference type="Proteomes" id="UP001596496">
    <property type="component" value="Unassembled WGS sequence"/>
</dbReference>
<keyword evidence="2" id="KW-0378">Hydrolase</keyword>
<protein>
    <submittedName>
        <fullName evidence="2">SGNH/GDSL hydrolase family protein</fullName>
        <ecNumber evidence="2">3.1.-.-</ecNumber>
    </submittedName>
</protein>
<proteinExistence type="predicted"/>
<dbReference type="CDD" id="cd01832">
    <property type="entry name" value="SGNH_hydrolase_like_1"/>
    <property type="match status" value="1"/>
</dbReference>
<evidence type="ECO:0000313" key="2">
    <source>
        <dbReference type="EMBL" id="MFC7381495.1"/>
    </source>
</evidence>
<gene>
    <name evidence="2" type="ORF">ACFQSB_04695</name>
</gene>
<feature type="domain" description="SGNH hydrolase-type esterase" evidence="1">
    <location>
        <begin position="17"/>
        <end position="188"/>
    </location>
</feature>
<dbReference type="Gene3D" id="3.40.50.1110">
    <property type="entry name" value="SGNH hydrolase"/>
    <property type="match status" value="1"/>
</dbReference>
<dbReference type="InterPro" id="IPR053140">
    <property type="entry name" value="GDSL_Rv0518-like"/>
</dbReference>
<reference evidence="3" key="1">
    <citation type="journal article" date="2019" name="Int. J. Syst. Evol. Microbiol.">
        <title>The Global Catalogue of Microorganisms (GCM) 10K type strain sequencing project: providing services to taxonomists for standard genome sequencing and annotation.</title>
        <authorList>
            <consortium name="The Broad Institute Genomics Platform"/>
            <consortium name="The Broad Institute Genome Sequencing Center for Infectious Disease"/>
            <person name="Wu L."/>
            <person name="Ma J."/>
        </authorList>
    </citation>
    <scope>NUCLEOTIDE SEQUENCE [LARGE SCALE GENOMIC DNA]</scope>
    <source>
        <strain evidence="3">CECT 7649</strain>
    </source>
</reference>
<dbReference type="RefSeq" id="WP_380824419.1">
    <property type="nucleotide sequence ID" value="NZ_JBHTCG010000002.1"/>
</dbReference>
<dbReference type="Pfam" id="PF13472">
    <property type="entry name" value="Lipase_GDSL_2"/>
    <property type="match status" value="1"/>
</dbReference>
<evidence type="ECO:0000313" key="3">
    <source>
        <dbReference type="Proteomes" id="UP001596496"/>
    </source>
</evidence>
<organism evidence="2 3">
    <name type="scientific">Sphaerisporangium rhizosphaerae</name>
    <dbReference type="NCBI Taxonomy" id="2269375"/>
    <lineage>
        <taxon>Bacteria</taxon>
        <taxon>Bacillati</taxon>
        <taxon>Actinomycetota</taxon>
        <taxon>Actinomycetes</taxon>
        <taxon>Streptosporangiales</taxon>
        <taxon>Streptosporangiaceae</taxon>
        <taxon>Sphaerisporangium</taxon>
    </lineage>
</organism>
<dbReference type="SUPFAM" id="SSF52266">
    <property type="entry name" value="SGNH hydrolase"/>
    <property type="match status" value="1"/>
</dbReference>
<dbReference type="InterPro" id="IPR036514">
    <property type="entry name" value="SGNH_hydro_sf"/>
</dbReference>
<keyword evidence="3" id="KW-1185">Reference proteome</keyword>
<dbReference type="EMBL" id="JBHTCG010000002">
    <property type="protein sequence ID" value="MFC7381495.1"/>
    <property type="molecule type" value="Genomic_DNA"/>
</dbReference>
<accession>A0ABW2P042</accession>
<name>A0ABW2P042_9ACTN</name>
<evidence type="ECO:0000259" key="1">
    <source>
        <dbReference type="Pfam" id="PF13472"/>
    </source>
</evidence>
<dbReference type="InterPro" id="IPR013830">
    <property type="entry name" value="SGNH_hydro"/>
</dbReference>
<comment type="caution">
    <text evidence="2">The sequence shown here is derived from an EMBL/GenBank/DDBJ whole genome shotgun (WGS) entry which is preliminary data.</text>
</comment>
<dbReference type="PANTHER" id="PTHR43784:SF2">
    <property type="entry name" value="GDSL-LIKE LIPASE_ACYLHYDROLASE, PUTATIVE (AFU_ORTHOLOGUE AFUA_2G00820)-RELATED"/>
    <property type="match status" value="1"/>
</dbReference>
<dbReference type="GO" id="GO:0016787">
    <property type="term" value="F:hydrolase activity"/>
    <property type="evidence" value="ECO:0007669"/>
    <property type="project" value="UniProtKB-KW"/>
</dbReference>
<dbReference type="EC" id="3.1.-.-" evidence="2"/>